<dbReference type="PROSITE" id="PS51257">
    <property type="entry name" value="PROKAR_LIPOPROTEIN"/>
    <property type="match status" value="1"/>
</dbReference>
<reference evidence="2" key="1">
    <citation type="submission" date="2018-09" db="EMBL/GenBank/DDBJ databases">
        <authorList>
            <person name="Livingstone P.G."/>
            <person name="Whitworth D.E."/>
        </authorList>
    </citation>
    <scope>NUCLEOTIDE SEQUENCE [LARGE SCALE GENOMIC DNA]</scope>
    <source>
        <strain evidence="2">AB050A</strain>
    </source>
</reference>
<dbReference type="AlphaFoldDB" id="A0A3A8PTW8"/>
<comment type="caution">
    <text evidence="1">The sequence shown here is derived from an EMBL/GenBank/DDBJ whole genome shotgun (WGS) entry which is preliminary data.</text>
</comment>
<evidence type="ECO:0000313" key="2">
    <source>
        <dbReference type="Proteomes" id="UP000267003"/>
    </source>
</evidence>
<dbReference type="EMBL" id="RAWK01000211">
    <property type="protein sequence ID" value="RKH58371.1"/>
    <property type="molecule type" value="Genomic_DNA"/>
</dbReference>
<dbReference type="RefSeq" id="WP_120558677.1">
    <property type="nucleotide sequence ID" value="NZ_RAWK01000211.1"/>
</dbReference>
<dbReference type="OrthoDB" id="5524580at2"/>
<dbReference type="Proteomes" id="UP000267003">
    <property type="component" value="Unassembled WGS sequence"/>
</dbReference>
<organism evidence="1 2">
    <name type="scientific">Corallococcus aberystwythensis</name>
    <dbReference type="NCBI Taxonomy" id="2316722"/>
    <lineage>
        <taxon>Bacteria</taxon>
        <taxon>Pseudomonadati</taxon>
        <taxon>Myxococcota</taxon>
        <taxon>Myxococcia</taxon>
        <taxon>Myxococcales</taxon>
        <taxon>Cystobacterineae</taxon>
        <taxon>Myxococcaceae</taxon>
        <taxon>Corallococcus</taxon>
    </lineage>
</organism>
<gene>
    <name evidence="1" type="ORF">D7W81_29185</name>
</gene>
<sequence length="250" mass="27630">MRGSWWCCLVPWLGSCASSSALDPDLVRPGPGDAFLEELPGPLLGPFDTSSDALLAACGKILSKPHASAGRPDHPSFSTHWRVSSEYCAWVYYTPEHQYVVSRLTDQSRVDPVQRSKSCLLPSRVMDARYPADSLRYIYALHNHPYGSALSSNDLRFIVSEGRVHGFESETKGGRVRLSIVAFFSNAIEPASCDGFHQYIPLTGQLLKWTRTASAGWRCEQTGRVTWHDAEALDFTIQKLQGPCARGEGP</sequence>
<protein>
    <submittedName>
        <fullName evidence="1">Uncharacterized protein</fullName>
    </submittedName>
</protein>
<name>A0A3A8PTW8_9BACT</name>
<accession>A0A3A8PTW8</accession>
<keyword evidence="2" id="KW-1185">Reference proteome</keyword>
<proteinExistence type="predicted"/>
<evidence type="ECO:0000313" key="1">
    <source>
        <dbReference type="EMBL" id="RKH58371.1"/>
    </source>
</evidence>